<dbReference type="AlphaFoldDB" id="A0AA35LUF2"/>
<evidence type="ECO:0000313" key="1">
    <source>
        <dbReference type="EMBL" id="CAI6079148.1"/>
    </source>
</evidence>
<dbReference type="Proteomes" id="UP001160390">
    <property type="component" value="Unassembled WGS sequence"/>
</dbReference>
<comment type="caution">
    <text evidence="1">The sequence shown here is derived from an EMBL/GenBank/DDBJ whole genome shotgun (WGS) entry which is preliminary data.</text>
</comment>
<keyword evidence="2" id="KW-1185">Reference proteome</keyword>
<sequence length="238" mass="26920">MSSFSVQGGDPFGDNVKLDQGIMSAFPPGARIISTSRAGQSLWVETIRIEAMLPDGSTKACFKKTHLSFKGTTGNDGREMVRGCYESEKALHSFIPEYVPLPIDWGSYISRDDMHFYLAEYVEMDDVHPDAKAWATVASTLHRRSMGKSPETKIRISRRRFHDQCPNVPMSNSWSSSWEGFWTQRMRSLLEIEEARCGKDVSFTGLKSVLLERVIPRYLRPLESNGRLVQPCLLHGDL</sequence>
<dbReference type="PANTHER" id="PTHR12149">
    <property type="entry name" value="FRUCTOSAMINE 3 KINASE-RELATED PROTEIN"/>
    <property type="match status" value="1"/>
</dbReference>
<accession>A0AA35LUF2</accession>
<dbReference type="EMBL" id="CABFNP030000696">
    <property type="protein sequence ID" value="CAI6079148.1"/>
    <property type="molecule type" value="Genomic_DNA"/>
</dbReference>
<dbReference type="Pfam" id="PF03881">
    <property type="entry name" value="Fructosamin_kin"/>
    <property type="match status" value="1"/>
</dbReference>
<evidence type="ECO:0008006" key="3">
    <source>
        <dbReference type="Google" id="ProtNLM"/>
    </source>
</evidence>
<proteinExistence type="predicted"/>
<dbReference type="PANTHER" id="PTHR12149:SF8">
    <property type="entry name" value="PROTEIN-RIBULOSAMINE 3-KINASE"/>
    <property type="match status" value="1"/>
</dbReference>
<organism evidence="1 2">
    <name type="scientific">Clonostachys chloroleuca</name>
    <dbReference type="NCBI Taxonomy" id="1926264"/>
    <lineage>
        <taxon>Eukaryota</taxon>
        <taxon>Fungi</taxon>
        <taxon>Dikarya</taxon>
        <taxon>Ascomycota</taxon>
        <taxon>Pezizomycotina</taxon>
        <taxon>Sordariomycetes</taxon>
        <taxon>Hypocreomycetidae</taxon>
        <taxon>Hypocreales</taxon>
        <taxon>Bionectriaceae</taxon>
        <taxon>Clonostachys</taxon>
    </lineage>
</organism>
<dbReference type="InterPro" id="IPR016477">
    <property type="entry name" value="Fructo-/Ketosamine-3-kinase"/>
</dbReference>
<dbReference type="Gene3D" id="3.90.1200.10">
    <property type="match status" value="1"/>
</dbReference>
<protein>
    <recommendedName>
        <fullName evidence="3">Protein-ribulosamine 3-kinase</fullName>
    </recommendedName>
</protein>
<gene>
    <name evidence="1" type="ORF">CCHLO57077_00017941</name>
</gene>
<reference evidence="1" key="1">
    <citation type="submission" date="2023-01" db="EMBL/GenBank/DDBJ databases">
        <authorList>
            <person name="Piombo E."/>
        </authorList>
    </citation>
    <scope>NUCLEOTIDE SEQUENCE</scope>
</reference>
<evidence type="ECO:0000313" key="2">
    <source>
        <dbReference type="Proteomes" id="UP001160390"/>
    </source>
</evidence>
<name>A0AA35LUF2_9HYPO</name>